<protein>
    <submittedName>
        <fullName evidence="1">Uncharacterized protein YdaT</fullName>
    </submittedName>
</protein>
<gene>
    <name evidence="1" type="ORF">J2S14_003775</name>
</gene>
<proteinExistence type="predicted"/>
<comment type="caution">
    <text evidence="1">The sequence shown here is derived from an EMBL/GenBank/DDBJ whole genome shotgun (WGS) entry which is preliminary data.</text>
</comment>
<dbReference type="Pfam" id="PF09954">
    <property type="entry name" value="DUF2188"/>
    <property type="match status" value="1"/>
</dbReference>
<sequence>MPWSKNDYPDSMKNLPEQVRNKAIEIANALIDDNKDEGRAIAIGIAQARKYFEDDNHERPEYHVMADGEDWVLKRKDGKHAIKREDTKEDLIDEAKEYVKEHDGVLFVHNKDGDVSQRLYD</sequence>
<reference evidence="1 2" key="1">
    <citation type="submission" date="2023-07" db="EMBL/GenBank/DDBJ databases">
        <title>Genomic Encyclopedia of Type Strains, Phase IV (KMG-IV): sequencing the most valuable type-strain genomes for metagenomic binning, comparative biology and taxonomic classification.</title>
        <authorList>
            <person name="Goeker M."/>
        </authorList>
    </citation>
    <scope>NUCLEOTIDE SEQUENCE [LARGE SCALE GENOMIC DNA]</scope>
    <source>
        <strain evidence="1 2">DSM 27848</strain>
    </source>
</reference>
<name>A0ABU0D953_9BACI</name>
<evidence type="ECO:0000313" key="2">
    <source>
        <dbReference type="Proteomes" id="UP001232343"/>
    </source>
</evidence>
<dbReference type="RefSeq" id="WP_244683051.1">
    <property type="nucleotide sequence ID" value="NZ_JALIRM010000014.1"/>
</dbReference>
<dbReference type="InterPro" id="IPR018691">
    <property type="entry name" value="DUF2188"/>
</dbReference>
<accession>A0ABU0D953</accession>
<organism evidence="1 2">
    <name type="scientific">Lederbergia wuyishanensis</name>
    <dbReference type="NCBI Taxonomy" id="1347903"/>
    <lineage>
        <taxon>Bacteria</taxon>
        <taxon>Bacillati</taxon>
        <taxon>Bacillota</taxon>
        <taxon>Bacilli</taxon>
        <taxon>Bacillales</taxon>
        <taxon>Bacillaceae</taxon>
        <taxon>Lederbergia</taxon>
    </lineage>
</organism>
<dbReference type="EMBL" id="JAUSUO010000012">
    <property type="protein sequence ID" value="MDQ0344930.1"/>
    <property type="molecule type" value="Genomic_DNA"/>
</dbReference>
<keyword evidence="2" id="KW-1185">Reference proteome</keyword>
<evidence type="ECO:0000313" key="1">
    <source>
        <dbReference type="EMBL" id="MDQ0344930.1"/>
    </source>
</evidence>
<dbReference type="Proteomes" id="UP001232343">
    <property type="component" value="Unassembled WGS sequence"/>
</dbReference>